<evidence type="ECO:0000313" key="3">
    <source>
        <dbReference type="Proteomes" id="UP001156102"/>
    </source>
</evidence>
<proteinExistence type="predicted"/>
<dbReference type="InterPro" id="IPR000160">
    <property type="entry name" value="GGDEF_dom"/>
</dbReference>
<dbReference type="PANTHER" id="PTHR45138:SF9">
    <property type="entry name" value="DIGUANYLATE CYCLASE DGCM-RELATED"/>
    <property type="match status" value="1"/>
</dbReference>
<protein>
    <submittedName>
        <fullName evidence="2">Diguanylate cyclase</fullName>
        <ecNumber evidence="2">2.7.7.65</ecNumber>
    </submittedName>
</protein>
<dbReference type="GO" id="GO:0005886">
    <property type="term" value="C:plasma membrane"/>
    <property type="evidence" value="ECO:0007669"/>
    <property type="project" value="TreeGrafter"/>
</dbReference>
<dbReference type="Gene3D" id="1.25.40.10">
    <property type="entry name" value="Tetratricopeptide repeat domain"/>
    <property type="match status" value="1"/>
</dbReference>
<comment type="caution">
    <text evidence="2">The sequence shown here is derived from an EMBL/GenBank/DDBJ whole genome shotgun (WGS) entry which is preliminary data.</text>
</comment>
<dbReference type="RefSeq" id="WP_254760389.1">
    <property type="nucleotide sequence ID" value="NZ_JANCLT010000012.1"/>
</dbReference>
<dbReference type="NCBIfam" id="TIGR00254">
    <property type="entry name" value="GGDEF"/>
    <property type="match status" value="1"/>
</dbReference>
<dbReference type="GO" id="GO:1902201">
    <property type="term" value="P:negative regulation of bacterial-type flagellum-dependent cell motility"/>
    <property type="evidence" value="ECO:0007669"/>
    <property type="project" value="TreeGrafter"/>
</dbReference>
<dbReference type="InterPro" id="IPR050469">
    <property type="entry name" value="Diguanylate_Cyclase"/>
</dbReference>
<dbReference type="FunFam" id="3.30.70.270:FF:000001">
    <property type="entry name" value="Diguanylate cyclase domain protein"/>
    <property type="match status" value="1"/>
</dbReference>
<name>A0AA42BUE9_9BACI</name>
<dbReference type="Pfam" id="PF00990">
    <property type="entry name" value="GGDEF"/>
    <property type="match status" value="1"/>
</dbReference>
<dbReference type="SUPFAM" id="SSF48452">
    <property type="entry name" value="TPR-like"/>
    <property type="match status" value="2"/>
</dbReference>
<keyword evidence="3" id="KW-1185">Reference proteome</keyword>
<dbReference type="PANTHER" id="PTHR45138">
    <property type="entry name" value="REGULATORY COMPONENTS OF SENSORY TRANSDUCTION SYSTEM"/>
    <property type="match status" value="1"/>
</dbReference>
<accession>A0AA42BUE9</accession>
<dbReference type="AlphaFoldDB" id="A0AA42BUE9"/>
<gene>
    <name evidence="2" type="ORF">NK662_18275</name>
</gene>
<dbReference type="SUPFAM" id="SSF55073">
    <property type="entry name" value="Nucleotide cyclase"/>
    <property type="match status" value="1"/>
</dbReference>
<dbReference type="SMART" id="SM00267">
    <property type="entry name" value="GGDEF"/>
    <property type="match status" value="1"/>
</dbReference>
<dbReference type="PROSITE" id="PS50887">
    <property type="entry name" value="GGDEF"/>
    <property type="match status" value="1"/>
</dbReference>
<dbReference type="GO" id="GO:0052621">
    <property type="term" value="F:diguanylate cyclase activity"/>
    <property type="evidence" value="ECO:0007669"/>
    <property type="project" value="UniProtKB-EC"/>
</dbReference>
<dbReference type="EMBL" id="JANCLT010000012">
    <property type="protein sequence ID" value="MCP8970468.1"/>
    <property type="molecule type" value="Genomic_DNA"/>
</dbReference>
<keyword evidence="2" id="KW-0548">Nucleotidyltransferase</keyword>
<evidence type="ECO:0000259" key="1">
    <source>
        <dbReference type="PROSITE" id="PS50887"/>
    </source>
</evidence>
<evidence type="ECO:0000313" key="2">
    <source>
        <dbReference type="EMBL" id="MCP8970468.1"/>
    </source>
</evidence>
<dbReference type="Gene3D" id="3.30.70.270">
    <property type="match status" value="1"/>
</dbReference>
<dbReference type="GO" id="GO:0043709">
    <property type="term" value="P:cell adhesion involved in single-species biofilm formation"/>
    <property type="evidence" value="ECO:0007669"/>
    <property type="project" value="TreeGrafter"/>
</dbReference>
<dbReference type="InterPro" id="IPR029787">
    <property type="entry name" value="Nucleotide_cyclase"/>
</dbReference>
<dbReference type="CDD" id="cd01949">
    <property type="entry name" value="GGDEF"/>
    <property type="match status" value="1"/>
</dbReference>
<feature type="domain" description="GGDEF" evidence="1">
    <location>
        <begin position="428"/>
        <end position="562"/>
    </location>
</feature>
<dbReference type="InterPro" id="IPR043128">
    <property type="entry name" value="Rev_trsase/Diguanyl_cyclase"/>
</dbReference>
<reference evidence="2" key="1">
    <citation type="submission" date="2022-07" db="EMBL/GenBank/DDBJ databases">
        <authorList>
            <person name="Li W.-J."/>
            <person name="Deng Q.-Q."/>
        </authorList>
    </citation>
    <scope>NUCLEOTIDE SEQUENCE</scope>
    <source>
        <strain evidence="2">SYSU M60031</strain>
    </source>
</reference>
<organism evidence="2 3">
    <name type="scientific">Ectobacillus ponti</name>
    <dbReference type="NCBI Taxonomy" id="2961894"/>
    <lineage>
        <taxon>Bacteria</taxon>
        <taxon>Bacillati</taxon>
        <taxon>Bacillota</taxon>
        <taxon>Bacilli</taxon>
        <taxon>Bacillales</taxon>
        <taxon>Bacillaceae</taxon>
        <taxon>Ectobacillus</taxon>
    </lineage>
</organism>
<keyword evidence="2" id="KW-0808">Transferase</keyword>
<dbReference type="InterPro" id="IPR011990">
    <property type="entry name" value="TPR-like_helical_dom_sf"/>
</dbReference>
<dbReference type="EC" id="2.7.7.65" evidence="2"/>
<dbReference type="Proteomes" id="UP001156102">
    <property type="component" value="Unassembled WGS sequence"/>
</dbReference>
<sequence>MFTHHVFCLSCLKQMIHDNETNYNVCMHGLERFHTDTSIDLRARPLHDYTPELFTAILDMLEVLPFRHLKLAIQPAQDALEIANYLGVEELEMRARLVHADVISRKGQAAEGGRMFHEVNVWAVNGQSPYVLARSHRLLSVFFSRIGDYASAFEHAVRGLEHLSDSARSYIRADHIFALTNALDGNGAYDESAQWFQEIVRLAAETEDITLSLMALNNRAFTQCELGNREEAWELVLQMKRIIQEYRMPTNIGILDTIARTEILMERPADAASTLQPIVQAAGYVPNEFALLPECMLTYTVALRVQGIFEEAQATLNQTKELCMQYNLTPIMVNVCLEQARLFAAQGLYKEAYEAHCRFHVEEAALRRAEREGRARILHAVFDATEARKGLAHFQKLALRDPLTNLYNRRYLEAYIRTLTENTGRENELATVAVLDVDYFKRINDTCSHAVGDTVLVQLSKILMQEAAELATIARYGGEEFLLIFVGLTEDDSRRCIERLHQAIQEADWNPIVGDLPVTVSIGVSTFYLSQINCIETLLQEADTNLYTAKRSGRNRIVATSVSDHVF</sequence>